<evidence type="ECO:0000256" key="2">
    <source>
        <dbReference type="ARBA" id="ARBA00022980"/>
    </source>
</evidence>
<organism evidence="8 10">
    <name type="scientific">Bursaphelenchus xylophilus</name>
    <name type="common">Pinewood nematode worm</name>
    <name type="synonym">Aphelenchoides xylophilus</name>
    <dbReference type="NCBI Taxonomy" id="6326"/>
    <lineage>
        <taxon>Eukaryota</taxon>
        <taxon>Metazoa</taxon>
        <taxon>Ecdysozoa</taxon>
        <taxon>Nematoda</taxon>
        <taxon>Chromadorea</taxon>
        <taxon>Rhabditida</taxon>
        <taxon>Tylenchina</taxon>
        <taxon>Tylenchomorpha</taxon>
        <taxon>Aphelenchoidea</taxon>
        <taxon>Aphelenchoididae</taxon>
        <taxon>Bursaphelenchus</taxon>
    </lineage>
</organism>
<evidence type="ECO:0000313" key="8">
    <source>
        <dbReference type="Proteomes" id="UP000095284"/>
    </source>
</evidence>
<evidence type="ECO:0000313" key="9">
    <source>
        <dbReference type="Proteomes" id="UP000659654"/>
    </source>
</evidence>
<dbReference type="GO" id="GO:0006412">
    <property type="term" value="P:translation"/>
    <property type="evidence" value="ECO:0007669"/>
    <property type="project" value="InterPro"/>
</dbReference>
<dbReference type="Pfam" id="PF01294">
    <property type="entry name" value="Ribosomal_L13e"/>
    <property type="match status" value="1"/>
</dbReference>
<dbReference type="Proteomes" id="UP000095284">
    <property type="component" value="Unplaced"/>
</dbReference>
<dbReference type="Proteomes" id="UP000659654">
    <property type="component" value="Unassembled WGS sequence"/>
</dbReference>
<dbReference type="AlphaFoldDB" id="A0A1I7SDQ6"/>
<evidence type="ECO:0000256" key="6">
    <source>
        <dbReference type="SAM" id="MobiDB-lite"/>
    </source>
</evidence>
<feature type="compositionally biased region" description="Basic and acidic residues" evidence="6">
    <location>
        <begin position="185"/>
        <end position="202"/>
    </location>
</feature>
<reference evidence="10" key="1">
    <citation type="submission" date="2016-11" db="UniProtKB">
        <authorList>
            <consortium name="WormBaseParasite"/>
        </authorList>
    </citation>
    <scope>IDENTIFICATION</scope>
</reference>
<dbReference type="GO" id="GO:0003723">
    <property type="term" value="F:RNA binding"/>
    <property type="evidence" value="ECO:0007669"/>
    <property type="project" value="TreeGrafter"/>
</dbReference>
<keyword evidence="3" id="KW-0687">Ribonucleoprotein</keyword>
<protein>
    <recommendedName>
        <fullName evidence="4">Large ribosomal subunit protein eL13</fullName>
    </recommendedName>
    <alternativeName>
        <fullName evidence="5">60S ribosomal protein L13</fullName>
    </alternativeName>
</protein>
<keyword evidence="2" id="KW-0689">Ribosomal protein</keyword>
<dbReference type="SMR" id="A0A1I7SDQ6"/>
<dbReference type="Gene3D" id="1.20.5.110">
    <property type="match status" value="1"/>
</dbReference>
<dbReference type="EMBL" id="CAJFDI010000001">
    <property type="protein sequence ID" value="CAD5209403.1"/>
    <property type="molecule type" value="Genomic_DNA"/>
</dbReference>
<dbReference type="PANTHER" id="PTHR11722">
    <property type="entry name" value="60S RIBOSOMAL PROTEIN L13"/>
    <property type="match status" value="1"/>
</dbReference>
<dbReference type="WBParaSite" id="BXY_1116300.1">
    <property type="protein sequence ID" value="BXY_1116300.1"/>
    <property type="gene ID" value="BXY_1116300"/>
</dbReference>
<evidence type="ECO:0000313" key="7">
    <source>
        <dbReference type="EMBL" id="CAD5209403.1"/>
    </source>
</evidence>
<dbReference type="eggNOG" id="KOG3295">
    <property type="taxonomic scope" value="Eukaryota"/>
</dbReference>
<reference evidence="7" key="2">
    <citation type="submission" date="2020-09" db="EMBL/GenBank/DDBJ databases">
        <authorList>
            <person name="Kikuchi T."/>
        </authorList>
    </citation>
    <scope>NUCLEOTIDE SEQUENCE</scope>
    <source>
        <strain evidence="7">Ka4C1</strain>
    </source>
</reference>
<dbReference type="Proteomes" id="UP000582659">
    <property type="component" value="Unassembled WGS sequence"/>
</dbReference>
<dbReference type="OrthoDB" id="10264538at2759"/>
<evidence type="ECO:0000256" key="1">
    <source>
        <dbReference type="ARBA" id="ARBA00005640"/>
    </source>
</evidence>
<gene>
    <name evidence="7" type="ORF">BXYJ_LOCUS1425</name>
</gene>
<dbReference type="GO" id="GO:0003735">
    <property type="term" value="F:structural constituent of ribosome"/>
    <property type="evidence" value="ECO:0007669"/>
    <property type="project" value="InterPro"/>
</dbReference>
<proteinExistence type="inferred from homology"/>
<evidence type="ECO:0000256" key="3">
    <source>
        <dbReference type="ARBA" id="ARBA00023274"/>
    </source>
</evidence>
<evidence type="ECO:0000256" key="5">
    <source>
        <dbReference type="ARBA" id="ARBA00035321"/>
    </source>
</evidence>
<sequence length="211" mass="24325">MARRGNNALPGNHFRKHWQRRIRTWFNQPARKVRRAETRVQKAKAVAPRPVSLLRPAVHCTSIRYNSKVRLGRGFTKEELKAAGISVVEAKQFGIAVDHRRVNRSVESIERNAQRLKEYKSRLIVFPKKLSKPKKGDSTEAELKLAQQVKGTILPVKNTQPRIRAQAITEELKKFQVYRHLRNIRGEERNRGKREKAAKLAAEDGLGSTRR</sequence>
<name>A0A1I7SDQ6_BURXY</name>
<dbReference type="PANTHER" id="PTHR11722:SF0">
    <property type="entry name" value="LARGE RIBOSOMAL SUBUNIT PROTEIN EL13"/>
    <property type="match status" value="1"/>
</dbReference>
<comment type="similarity">
    <text evidence="1">Belongs to the eukaryotic ribosomal protein eL13 family.</text>
</comment>
<evidence type="ECO:0000256" key="4">
    <source>
        <dbReference type="ARBA" id="ARBA00035216"/>
    </source>
</evidence>
<dbReference type="EMBL" id="CAJFCV020000001">
    <property type="protein sequence ID" value="CAG9084423.1"/>
    <property type="molecule type" value="Genomic_DNA"/>
</dbReference>
<dbReference type="HAMAP" id="MF_00499">
    <property type="entry name" value="Ribosomal_eL13"/>
    <property type="match status" value="1"/>
</dbReference>
<dbReference type="GO" id="GO:0022625">
    <property type="term" value="C:cytosolic large ribosomal subunit"/>
    <property type="evidence" value="ECO:0007669"/>
    <property type="project" value="TreeGrafter"/>
</dbReference>
<evidence type="ECO:0000313" key="10">
    <source>
        <dbReference type="WBParaSite" id="BXY_1116300.1"/>
    </source>
</evidence>
<dbReference type="InterPro" id="IPR001380">
    <property type="entry name" value="Ribosomal_eL13"/>
</dbReference>
<keyword evidence="9" id="KW-1185">Reference proteome</keyword>
<accession>A0A1I7SDQ6</accession>
<feature type="region of interest" description="Disordered" evidence="6">
    <location>
        <begin position="185"/>
        <end position="211"/>
    </location>
</feature>